<proteinExistence type="predicted"/>
<dbReference type="EMBL" id="CP084166">
    <property type="protein sequence ID" value="UJG41127.1"/>
    <property type="molecule type" value="Genomic_DNA"/>
</dbReference>
<feature type="transmembrane region" description="Helical" evidence="5">
    <location>
        <begin position="309"/>
        <end position="328"/>
    </location>
</feature>
<feature type="transmembrane region" description="Helical" evidence="5">
    <location>
        <begin position="390"/>
        <end position="410"/>
    </location>
</feature>
<dbReference type="SUPFAM" id="SSF103473">
    <property type="entry name" value="MFS general substrate transporter"/>
    <property type="match status" value="1"/>
</dbReference>
<dbReference type="Gene3D" id="1.20.1250.20">
    <property type="entry name" value="MFS general substrate transporter like domains"/>
    <property type="match status" value="2"/>
</dbReference>
<feature type="transmembrane region" description="Helical" evidence="5">
    <location>
        <begin position="259"/>
        <end position="280"/>
    </location>
</feature>
<dbReference type="InterPro" id="IPR011701">
    <property type="entry name" value="MFS"/>
</dbReference>
<dbReference type="InterPro" id="IPR020846">
    <property type="entry name" value="MFS_dom"/>
</dbReference>
<keyword evidence="2 5" id="KW-0812">Transmembrane</keyword>
<feature type="transmembrane region" description="Helical" evidence="5">
    <location>
        <begin position="222"/>
        <end position="247"/>
    </location>
</feature>
<feature type="transmembrane region" description="Helical" evidence="5">
    <location>
        <begin position="349"/>
        <end position="370"/>
    </location>
</feature>
<dbReference type="GO" id="GO:0022857">
    <property type="term" value="F:transmembrane transporter activity"/>
    <property type="evidence" value="ECO:0007669"/>
    <property type="project" value="InterPro"/>
</dbReference>
<gene>
    <name evidence="7" type="ORF">K9W45_01380</name>
</gene>
<feature type="transmembrane region" description="Helical" evidence="5">
    <location>
        <begin position="141"/>
        <end position="160"/>
    </location>
</feature>
<dbReference type="InterPro" id="IPR005829">
    <property type="entry name" value="Sugar_transporter_CS"/>
</dbReference>
<feature type="domain" description="Major facilitator superfamily (MFS) profile" evidence="6">
    <location>
        <begin position="1"/>
        <end position="414"/>
    </location>
</feature>
<dbReference type="Proteomes" id="UP001201020">
    <property type="component" value="Chromosome"/>
</dbReference>
<name>A0A9Y1FKY9_9ARCH</name>
<evidence type="ECO:0000259" key="6">
    <source>
        <dbReference type="PROSITE" id="PS50850"/>
    </source>
</evidence>
<feature type="transmembrane region" description="Helical" evidence="5">
    <location>
        <begin position="99"/>
        <end position="120"/>
    </location>
</feature>
<feature type="transmembrane region" description="Helical" evidence="5">
    <location>
        <begin position="287"/>
        <end position="303"/>
    </location>
</feature>
<dbReference type="Pfam" id="PF07690">
    <property type="entry name" value="MFS_1"/>
    <property type="match status" value="1"/>
</dbReference>
<dbReference type="AlphaFoldDB" id="A0A9Y1FKY9"/>
<keyword evidence="4 5" id="KW-0472">Membrane</keyword>
<dbReference type="PROSITE" id="PS50850">
    <property type="entry name" value="MFS"/>
    <property type="match status" value="1"/>
</dbReference>
<keyword evidence="3 5" id="KW-1133">Transmembrane helix</keyword>
<evidence type="ECO:0000256" key="1">
    <source>
        <dbReference type="ARBA" id="ARBA00004141"/>
    </source>
</evidence>
<dbReference type="GO" id="GO:0016020">
    <property type="term" value="C:membrane"/>
    <property type="evidence" value="ECO:0007669"/>
    <property type="project" value="UniProtKB-SubCell"/>
</dbReference>
<feature type="transmembrane region" description="Helical" evidence="5">
    <location>
        <begin position="172"/>
        <end position="192"/>
    </location>
</feature>
<dbReference type="PANTHER" id="PTHR23518:SF2">
    <property type="entry name" value="MAJOR FACILITATOR SUPERFAMILY TRANSPORTER"/>
    <property type="match status" value="1"/>
</dbReference>
<evidence type="ECO:0000256" key="2">
    <source>
        <dbReference type="ARBA" id="ARBA00022692"/>
    </source>
</evidence>
<evidence type="ECO:0000256" key="3">
    <source>
        <dbReference type="ARBA" id="ARBA00022989"/>
    </source>
</evidence>
<evidence type="ECO:0000256" key="4">
    <source>
        <dbReference type="ARBA" id="ARBA00023136"/>
    </source>
</evidence>
<dbReference type="InterPro" id="IPR036259">
    <property type="entry name" value="MFS_trans_sf"/>
</dbReference>
<dbReference type="PANTHER" id="PTHR23518">
    <property type="entry name" value="C-METHYLTRANSFERASE"/>
    <property type="match status" value="1"/>
</dbReference>
<accession>A0A9Y1FKY9</accession>
<protein>
    <submittedName>
        <fullName evidence="7">MFS transporter</fullName>
    </submittedName>
</protein>
<reference evidence="7" key="1">
    <citation type="journal article" date="2022" name="Nat. Microbiol.">
        <title>Unique mobile elements and scalable gene flow at the prokaryote-eukaryote boundary revealed by circularized Asgard archaea genomes.</title>
        <authorList>
            <person name="Wu F."/>
            <person name="Speth D.R."/>
            <person name="Philosof A."/>
            <person name="Cremiere A."/>
            <person name="Narayanan A."/>
            <person name="Barco R.A."/>
            <person name="Connon S.A."/>
            <person name="Amend J.P."/>
            <person name="Antoshechkin I.A."/>
            <person name="Orphan V.J."/>
        </authorList>
    </citation>
    <scope>NUCLEOTIDE SEQUENCE</scope>
    <source>
        <strain evidence="7">PM71</strain>
    </source>
</reference>
<organism evidence="7">
    <name type="scientific">Candidatus Heimdallarchaeum aukensis</name>
    <dbReference type="NCBI Taxonomy" id="2876573"/>
    <lineage>
        <taxon>Archaea</taxon>
        <taxon>Promethearchaeati</taxon>
        <taxon>Candidatus Heimdallarchaeota</taxon>
        <taxon>Candidatus Heimdallarchaeia (ex Rinke et al. 2021) (nom. nud.)</taxon>
        <taxon>Candidatus Heimdallarchaeales</taxon>
        <taxon>Candidatus Heimdallarchaeaceae</taxon>
        <taxon>Candidatus Heimdallarchaeum</taxon>
    </lineage>
</organism>
<comment type="subcellular location">
    <subcellularLocation>
        <location evidence="1">Membrane</location>
        <topology evidence="1">Multi-pass membrane protein</topology>
    </subcellularLocation>
</comment>
<feature type="transmembrane region" description="Helical" evidence="5">
    <location>
        <begin position="74"/>
        <end position="93"/>
    </location>
</feature>
<sequence length="418" mass="45995">MKISAKTTIAITLLSFAGELAWGVENQYFNVFLYNVIIPDPLYISIMVAASALTATFTSIFFGALSDKIGKRKIFFLIGLPFWALTTAIFPLAGLVRPVILAASLAIVFDCIMTFFGSMSNDAALKAYATDVTTLKNRGRISAVMEFTVLFATLVVYGASGFIIESLGYYDFFYIIGASVGVLGIIGAIIAPEVEIKKPEKKYWETIKTTFSISELRNNRDVFLTLSAAMLWGIAFNVFFPFLIIYMQKHLELGLEESSLLIFVAILIAILISIPVGFIVDKIGRKKIAIISVFIESISLIFFGLSEKLIFLGLSGVGMMFAMAMWDISSVTWIRDLYPEDKRGQFSGYYIVFTVLAAMGIGPFIGSAIAKTSGKTFIDEFGQIGYIPPPLMFIVAGILVLTAIIPLLFANEKKEENK</sequence>
<evidence type="ECO:0000313" key="7">
    <source>
        <dbReference type="EMBL" id="UJG41127.1"/>
    </source>
</evidence>
<feature type="transmembrane region" description="Helical" evidence="5">
    <location>
        <begin position="42"/>
        <end position="62"/>
    </location>
</feature>
<dbReference type="PROSITE" id="PS00216">
    <property type="entry name" value="SUGAR_TRANSPORT_1"/>
    <property type="match status" value="1"/>
</dbReference>
<evidence type="ECO:0000256" key="5">
    <source>
        <dbReference type="SAM" id="Phobius"/>
    </source>
</evidence>